<dbReference type="RefSeq" id="WP_188757441.1">
    <property type="nucleotide sequence ID" value="NZ_BMJB01000001.1"/>
</dbReference>
<dbReference type="PANTHER" id="PTHR12558:SF13">
    <property type="entry name" value="CELL DIVISION CYCLE PROTEIN 27 HOMOLOG"/>
    <property type="match status" value="1"/>
</dbReference>
<evidence type="ECO:0000313" key="5">
    <source>
        <dbReference type="Proteomes" id="UP000648801"/>
    </source>
</evidence>
<dbReference type="SUPFAM" id="SSF48452">
    <property type="entry name" value="TPR-like"/>
    <property type="match status" value="2"/>
</dbReference>
<dbReference type="SMART" id="SM00028">
    <property type="entry name" value="TPR"/>
    <property type="match status" value="9"/>
</dbReference>
<keyword evidence="2" id="KW-0732">Signal</keyword>
<dbReference type="PROSITE" id="PS50293">
    <property type="entry name" value="TPR_REGION"/>
    <property type="match status" value="1"/>
</dbReference>
<dbReference type="Proteomes" id="UP000648801">
    <property type="component" value="Unassembled WGS sequence"/>
</dbReference>
<sequence length="1089" mass="121464">MKVAHCVLIAGLTVFLMQSATPAQGQSVRAWESTIVIPTYKLGPADPNPPFPLVNSHPVYPYTMLDDLTDQREAKTYRALYLENKYLKITILPQLGGHVYSVYDKVDHREVLYRNHVIKYGLVGPRGAWISGGMEFSFPFAHTTDTVSAVESALQRNPDGSATAFVGAVDWVSNMYWQIAITLRPNTSRLEQGVTLFNATPLNHLYLFWTNTAVKATDDMQYVYPMRETISDDPFAIVQNWPVWNGVDQSWYKNNPSAIAIFARDVQRNFFGVYYKKSDYGVVHVADFRQDPGKKLWSWGTAPSGKIWDHILSDNDGSYNEIQSGRFYTQGYREFMNPRSVERWTEYWYPVRGLDGGFVEATSQMAVNVSYLAEQGKPQVKLTISPVAEVSGATVLFKQGAKVLRTFHPDTLLPLQPISYTVPVENLDDVRKDLEVEIDSQQGKPLMHWSASAPIDGNPDLVPSVGNALRSKPVTTATTSVEELYMNGLFLEKSGEMDAALKLYEQALSRDPNFVPALVHEALYYYRAADFKTARQMIARARQQDEENPLAAYASGLIYRASRQISLAEDAFWTSIHYGTALAPGNFSAAAFVELGEIETLQGNNARALEFFKKAIDYNPDDAFALADLAVAQRLNGDPKTAATISERALQIMPLLPYALAEHWQDMQAQNKAGTSSSSVVKRWNSTIDNDPQNYIAIASWYHRMGVWKSSEAVLHAGLAGNSALNIEAMAYYYLAANAKRLGNLSQAKAYSLKAASLPIAQTFPNRLTDVAVLADVIRQYPGDAHARYALGNFLFAHARYDEAATLWADALNEGFNDPVLLCNLGVYQWRVKQNLADAAAYYVRAIHLSPNDYRLYTDLDEIYEEQGNNAARTGLFRNTPTQVLAQDTVRARHALLYLETSRPDEALAQLSNHIFKPWEGGVIIHNIFVAANVDRGKQELANGQFAEAERSFRAAMQYPESFGTGEPAEPETAEQLYWLGIALQKQGKIEETMSVWQKAAAQGTGKIDVSVVFAALAEKKLGHASQAQQVLSRCIQAATKPDVSANAYYLAGIAEYYSDNISLARNYFTHVLQIDPLFWQARVALYSL</sequence>
<reference evidence="4" key="1">
    <citation type="journal article" date="2014" name="Int. J. Syst. Evol. Microbiol.">
        <title>Complete genome sequence of Corynebacterium casei LMG S-19264T (=DSM 44701T), isolated from a smear-ripened cheese.</title>
        <authorList>
            <consortium name="US DOE Joint Genome Institute (JGI-PGF)"/>
            <person name="Walter F."/>
            <person name="Albersmeier A."/>
            <person name="Kalinowski J."/>
            <person name="Ruckert C."/>
        </authorList>
    </citation>
    <scope>NUCLEOTIDE SEQUENCE</scope>
    <source>
        <strain evidence="4">CGMCC 1.15447</strain>
    </source>
</reference>
<dbReference type="InterPro" id="IPR019734">
    <property type="entry name" value="TPR_rpt"/>
</dbReference>
<gene>
    <name evidence="4" type="ORF">GCM10011507_01100</name>
</gene>
<feature type="repeat" description="TPR" evidence="1">
    <location>
        <begin position="589"/>
        <end position="622"/>
    </location>
</feature>
<dbReference type="InterPro" id="IPR011990">
    <property type="entry name" value="TPR-like_helical_dom_sf"/>
</dbReference>
<feature type="repeat" description="TPR" evidence="1">
    <location>
        <begin position="1046"/>
        <end position="1079"/>
    </location>
</feature>
<dbReference type="InterPro" id="IPR033396">
    <property type="entry name" value="DUF5107"/>
</dbReference>
<organism evidence="4 5">
    <name type="scientific">Edaphobacter acidisoli</name>
    <dbReference type="NCBI Taxonomy" id="2040573"/>
    <lineage>
        <taxon>Bacteria</taxon>
        <taxon>Pseudomonadati</taxon>
        <taxon>Acidobacteriota</taxon>
        <taxon>Terriglobia</taxon>
        <taxon>Terriglobales</taxon>
        <taxon>Acidobacteriaceae</taxon>
        <taxon>Edaphobacter</taxon>
    </lineage>
</organism>
<feature type="domain" description="DUF5107" evidence="3">
    <location>
        <begin position="56"/>
        <end position="351"/>
    </location>
</feature>
<dbReference type="EMBL" id="BMJB01000001">
    <property type="protein sequence ID" value="GGA53737.1"/>
    <property type="molecule type" value="Genomic_DNA"/>
</dbReference>
<dbReference type="PANTHER" id="PTHR12558">
    <property type="entry name" value="CELL DIVISION CYCLE 16,23,27"/>
    <property type="match status" value="1"/>
</dbReference>
<name>A0A916VZ13_9BACT</name>
<evidence type="ECO:0000256" key="2">
    <source>
        <dbReference type="SAM" id="SignalP"/>
    </source>
</evidence>
<dbReference type="Pfam" id="PF13432">
    <property type="entry name" value="TPR_16"/>
    <property type="match status" value="2"/>
</dbReference>
<dbReference type="Pfam" id="PF14559">
    <property type="entry name" value="TPR_19"/>
    <property type="match status" value="1"/>
</dbReference>
<keyword evidence="1" id="KW-0802">TPR repeat</keyword>
<dbReference type="Pfam" id="PF17128">
    <property type="entry name" value="DUF5107"/>
    <property type="match status" value="1"/>
</dbReference>
<evidence type="ECO:0000313" key="4">
    <source>
        <dbReference type="EMBL" id="GGA53737.1"/>
    </source>
</evidence>
<feature type="repeat" description="TPR" evidence="1">
    <location>
        <begin position="481"/>
        <end position="514"/>
    </location>
</feature>
<dbReference type="PROSITE" id="PS50005">
    <property type="entry name" value="TPR"/>
    <property type="match status" value="3"/>
</dbReference>
<dbReference type="AlphaFoldDB" id="A0A916VZ13"/>
<feature type="chain" id="PRO_5037755236" description="DUF5107 domain-containing protein" evidence="2">
    <location>
        <begin position="26"/>
        <end position="1089"/>
    </location>
</feature>
<evidence type="ECO:0000259" key="3">
    <source>
        <dbReference type="Pfam" id="PF17128"/>
    </source>
</evidence>
<proteinExistence type="predicted"/>
<keyword evidence="5" id="KW-1185">Reference proteome</keyword>
<evidence type="ECO:0000256" key="1">
    <source>
        <dbReference type="PROSITE-ProRule" id="PRU00339"/>
    </source>
</evidence>
<comment type="caution">
    <text evidence="4">The sequence shown here is derived from an EMBL/GenBank/DDBJ whole genome shotgun (WGS) entry which is preliminary data.</text>
</comment>
<reference evidence="4" key="2">
    <citation type="submission" date="2020-09" db="EMBL/GenBank/DDBJ databases">
        <authorList>
            <person name="Sun Q."/>
            <person name="Zhou Y."/>
        </authorList>
    </citation>
    <scope>NUCLEOTIDE SEQUENCE</scope>
    <source>
        <strain evidence="4">CGMCC 1.15447</strain>
    </source>
</reference>
<accession>A0A916VZ13</accession>
<protein>
    <recommendedName>
        <fullName evidence="3">DUF5107 domain-containing protein</fullName>
    </recommendedName>
</protein>
<dbReference type="Gene3D" id="1.25.40.10">
    <property type="entry name" value="Tetratricopeptide repeat domain"/>
    <property type="match status" value="4"/>
</dbReference>
<feature type="signal peptide" evidence="2">
    <location>
        <begin position="1"/>
        <end position="25"/>
    </location>
</feature>